<dbReference type="InterPro" id="IPR012337">
    <property type="entry name" value="RNaseH-like_sf"/>
</dbReference>
<protein>
    <recommendedName>
        <fullName evidence="1">Integrase catalytic domain-containing protein</fullName>
    </recommendedName>
</protein>
<dbReference type="GO" id="GO:0015074">
    <property type="term" value="P:DNA integration"/>
    <property type="evidence" value="ECO:0007669"/>
    <property type="project" value="InterPro"/>
</dbReference>
<feature type="domain" description="Integrase catalytic" evidence="1">
    <location>
        <begin position="1"/>
        <end position="153"/>
    </location>
</feature>
<dbReference type="InterPro" id="IPR001584">
    <property type="entry name" value="Integrase_cat-core"/>
</dbReference>
<dbReference type="PANTHER" id="PTHR47515:SF3">
    <property type="entry name" value="INTEGRASE CORE DOMAIN PROTEIN"/>
    <property type="match status" value="1"/>
</dbReference>
<dbReference type="Pfam" id="PF13683">
    <property type="entry name" value="rve_3"/>
    <property type="match status" value="1"/>
</dbReference>
<evidence type="ECO:0000313" key="3">
    <source>
        <dbReference type="Proteomes" id="UP001058353"/>
    </source>
</evidence>
<dbReference type="EMBL" id="AP026407">
    <property type="protein sequence ID" value="BDO12406.1"/>
    <property type="molecule type" value="Genomic_DNA"/>
</dbReference>
<dbReference type="PROSITE" id="PS50994">
    <property type="entry name" value="INTEGRASE"/>
    <property type="match status" value="1"/>
</dbReference>
<dbReference type="SUPFAM" id="SSF53098">
    <property type="entry name" value="Ribonuclease H-like"/>
    <property type="match status" value="1"/>
</dbReference>
<name>A0AAN1Y3L7_9ENTR</name>
<dbReference type="PANTHER" id="PTHR47515">
    <property type="entry name" value="LOW CALCIUM RESPONSE LOCUS PROTEIN T"/>
    <property type="match status" value="1"/>
</dbReference>
<dbReference type="AlphaFoldDB" id="A0AAN1Y3L7"/>
<evidence type="ECO:0000313" key="2">
    <source>
        <dbReference type="EMBL" id="BDO12406.1"/>
    </source>
</evidence>
<dbReference type="GO" id="GO:0003676">
    <property type="term" value="F:nucleic acid binding"/>
    <property type="evidence" value="ECO:0007669"/>
    <property type="project" value="InterPro"/>
</dbReference>
<evidence type="ECO:0000259" key="1">
    <source>
        <dbReference type="PROSITE" id="PS50994"/>
    </source>
</evidence>
<accession>A0AAN1Y3L7</accession>
<dbReference type="Proteomes" id="UP001058353">
    <property type="component" value="Chromosome"/>
</dbReference>
<gene>
    <name evidence="2" type="ORF">KAM644c_14720</name>
</gene>
<organism evidence="2 3">
    <name type="scientific">Klebsiella quasipneumoniae subsp. quasipneumoniae</name>
    <dbReference type="NCBI Taxonomy" id="1667327"/>
    <lineage>
        <taxon>Bacteria</taxon>
        <taxon>Pseudomonadati</taxon>
        <taxon>Pseudomonadota</taxon>
        <taxon>Gammaproteobacteria</taxon>
        <taxon>Enterobacterales</taxon>
        <taxon>Enterobacteriaceae</taxon>
        <taxon>Klebsiella/Raoultella group</taxon>
        <taxon>Klebsiella</taxon>
        <taxon>Klebsiella pneumoniae complex</taxon>
    </lineage>
</organism>
<dbReference type="Gene3D" id="3.30.420.10">
    <property type="entry name" value="Ribonuclease H-like superfamily/Ribonuclease H"/>
    <property type="match status" value="1"/>
</dbReference>
<sequence>MDAIELRMGDLRRYIITMIDEHSDYALALAVPSLNSDITSHFFSKATKLFPVAIRQVVTDNGKEFLGNFDKTLQEASIKHIWTYPYTPKMNATCERFNRTLREQFIEFNELLLFEDLNLFNQRMAEYLVLYNSKRPHKSLELMTPVDYILRESKNCNMWWTHTQYLNF</sequence>
<reference evidence="2" key="1">
    <citation type="submission" date="2022-07" db="EMBL/GenBank/DDBJ databases">
        <title>Complete genome sequence of carbapenem-resistant Klebsiella spp. in Japan.</title>
        <authorList>
            <person name="Maehana S."/>
            <person name="Suzuki M."/>
            <person name="Kitasato H."/>
        </authorList>
    </citation>
    <scope>NUCLEOTIDE SEQUENCE</scope>
    <source>
        <strain evidence="2">KAM644</strain>
    </source>
</reference>
<dbReference type="InterPro" id="IPR036397">
    <property type="entry name" value="RNaseH_sf"/>
</dbReference>
<proteinExistence type="predicted"/>